<dbReference type="RefSeq" id="WP_116010947.1">
    <property type="nucleotide sequence ID" value="NZ_QNUH01000003.1"/>
</dbReference>
<dbReference type="GO" id="GO:0016758">
    <property type="term" value="F:hexosyltransferase activity"/>
    <property type="evidence" value="ECO:0007669"/>
    <property type="project" value="UniProtKB-ARBA"/>
</dbReference>
<dbReference type="InterPro" id="IPR029044">
    <property type="entry name" value="Nucleotide-diphossugar_trans"/>
</dbReference>
<sequence>MRKNNNTYISVVIPCYNVERFLHTALDSILNQTYPYFEVICIDDYSSDKTLEILKLYAEKDERIKVFANKENLGVTTTRNLLINYSQYEYVLFMDSDDVSDIQRIQKLVEEKDKYNADIVSSNYTFIDENGSPLKTNGLDLLKTKLGIKFVTFFNSPIPHAPSLVRKKLLTDNNYNENYKAAEDYKLFSDLICNEELNVRILDESLYLYRINQMGMSMSNNHSQIESHIRIATEFICKEFGKCDNYDFWRLSKFDISLEVLSRSHIISSLKQINQIRVLYLNKYNLSKQEREEVNRYTAQYYIFSYYSLLKQAFKNKKIIKALSCISISFINNINILINVKNIKWMIKKI</sequence>
<evidence type="ECO:0000313" key="2">
    <source>
        <dbReference type="EMBL" id="REC79700.1"/>
    </source>
</evidence>
<dbReference type="OrthoDB" id="9815829at2"/>
<dbReference type="InterPro" id="IPR001173">
    <property type="entry name" value="Glyco_trans_2-like"/>
</dbReference>
<name>A0A3D9DNT0_9FLAO</name>
<evidence type="ECO:0000313" key="3">
    <source>
        <dbReference type="Proteomes" id="UP000257030"/>
    </source>
</evidence>
<evidence type="ECO:0000259" key="1">
    <source>
        <dbReference type="Pfam" id="PF00535"/>
    </source>
</evidence>
<dbReference type="PANTHER" id="PTHR22916:SF3">
    <property type="entry name" value="UDP-GLCNAC:BETAGAL BETA-1,3-N-ACETYLGLUCOSAMINYLTRANSFERASE-LIKE PROTEIN 1"/>
    <property type="match status" value="1"/>
</dbReference>
<dbReference type="Gene3D" id="3.90.550.10">
    <property type="entry name" value="Spore Coat Polysaccharide Biosynthesis Protein SpsA, Chain A"/>
    <property type="match status" value="1"/>
</dbReference>
<reference evidence="2 3" key="1">
    <citation type="journal article" date="2010" name="Syst. Appl. Microbiol.">
        <title>Four new species of Chryseobacterium from the rhizosphere of coastal sand dune plants, Chryseobacterium elymi sp. nov., Chryseobacterium hagamense sp. nov., Chryseobacterium lathyri sp. nov. and Chryseobacterium rhizosphaerae sp. nov.</title>
        <authorList>
            <person name="Cho S.H."/>
            <person name="Lee K.S."/>
            <person name="Shin D.S."/>
            <person name="Han J.H."/>
            <person name="Park K.S."/>
            <person name="Lee C.H."/>
            <person name="Park K.H."/>
            <person name="Kim S.B."/>
        </authorList>
    </citation>
    <scope>NUCLEOTIDE SEQUENCE [LARGE SCALE GENOMIC DNA]</scope>
    <source>
        <strain evidence="2 3">KCTC 22547</strain>
    </source>
</reference>
<dbReference type="CDD" id="cd00761">
    <property type="entry name" value="Glyco_tranf_GTA_type"/>
    <property type="match status" value="1"/>
</dbReference>
<comment type="caution">
    <text evidence="2">The sequence shown here is derived from an EMBL/GenBank/DDBJ whole genome shotgun (WGS) entry which is preliminary data.</text>
</comment>
<dbReference type="SUPFAM" id="SSF53448">
    <property type="entry name" value="Nucleotide-diphospho-sugar transferases"/>
    <property type="match status" value="1"/>
</dbReference>
<dbReference type="AlphaFoldDB" id="A0A3D9DNT0"/>
<organism evidence="2 3">
    <name type="scientific">Chryseobacterium elymi</name>
    <dbReference type="NCBI Taxonomy" id="395936"/>
    <lineage>
        <taxon>Bacteria</taxon>
        <taxon>Pseudomonadati</taxon>
        <taxon>Bacteroidota</taxon>
        <taxon>Flavobacteriia</taxon>
        <taxon>Flavobacteriales</taxon>
        <taxon>Weeksellaceae</taxon>
        <taxon>Chryseobacterium group</taxon>
        <taxon>Chryseobacterium</taxon>
    </lineage>
</organism>
<protein>
    <recommendedName>
        <fullName evidence="1">Glycosyltransferase 2-like domain-containing protein</fullName>
    </recommendedName>
</protein>
<feature type="domain" description="Glycosyltransferase 2-like" evidence="1">
    <location>
        <begin position="10"/>
        <end position="139"/>
    </location>
</feature>
<keyword evidence="3" id="KW-1185">Reference proteome</keyword>
<gene>
    <name evidence="2" type="ORF">DRF60_04640</name>
</gene>
<dbReference type="Pfam" id="PF00535">
    <property type="entry name" value="Glycos_transf_2"/>
    <property type="match status" value="1"/>
</dbReference>
<dbReference type="EMBL" id="QNUH01000003">
    <property type="protein sequence ID" value="REC79700.1"/>
    <property type="molecule type" value="Genomic_DNA"/>
</dbReference>
<accession>A0A3D9DNT0</accession>
<dbReference type="Proteomes" id="UP000257030">
    <property type="component" value="Unassembled WGS sequence"/>
</dbReference>
<proteinExistence type="predicted"/>
<dbReference type="PANTHER" id="PTHR22916">
    <property type="entry name" value="GLYCOSYLTRANSFERASE"/>
    <property type="match status" value="1"/>
</dbReference>